<dbReference type="AlphaFoldDB" id="A0A9D4BC67"/>
<feature type="region of interest" description="Disordered" evidence="1">
    <location>
        <begin position="1"/>
        <end position="40"/>
    </location>
</feature>
<evidence type="ECO:0000313" key="2">
    <source>
        <dbReference type="EMBL" id="KAH3689756.1"/>
    </source>
</evidence>
<keyword evidence="3" id="KW-1185">Reference proteome</keyword>
<sequence length="236" mass="26094">MQKDQLSQHKPQSSLSQIDDGKDKQSTEQETSSGGPSDSIKICRVQAGSSVVQIKVSDLELNATLDSGAEITILSSRMYEKLKKALQKVQDVVMQMADAETALRGFITAPLKMKLGSCCFKERVYVAPIVDDMLLGHDILHHHGELLDMQSYTLILDGERIPVSSSFKDGKPTVARVMLKKRVVVPPHSVVRLPCKFDSPMSSDYVVESLGTRKLMIPMKVNAANRDHMVCLINVK</sequence>
<organism evidence="2 3">
    <name type="scientific">Dreissena polymorpha</name>
    <name type="common">Zebra mussel</name>
    <name type="synonym">Mytilus polymorpha</name>
    <dbReference type="NCBI Taxonomy" id="45954"/>
    <lineage>
        <taxon>Eukaryota</taxon>
        <taxon>Metazoa</taxon>
        <taxon>Spiralia</taxon>
        <taxon>Lophotrochozoa</taxon>
        <taxon>Mollusca</taxon>
        <taxon>Bivalvia</taxon>
        <taxon>Autobranchia</taxon>
        <taxon>Heteroconchia</taxon>
        <taxon>Euheterodonta</taxon>
        <taxon>Imparidentia</taxon>
        <taxon>Neoheterodontei</taxon>
        <taxon>Myida</taxon>
        <taxon>Dreissenoidea</taxon>
        <taxon>Dreissenidae</taxon>
        <taxon>Dreissena</taxon>
    </lineage>
</organism>
<feature type="compositionally biased region" description="Polar residues" evidence="1">
    <location>
        <begin position="8"/>
        <end position="17"/>
    </location>
</feature>
<comment type="caution">
    <text evidence="2">The sequence shown here is derived from an EMBL/GenBank/DDBJ whole genome shotgun (WGS) entry which is preliminary data.</text>
</comment>
<evidence type="ECO:0000256" key="1">
    <source>
        <dbReference type="SAM" id="MobiDB-lite"/>
    </source>
</evidence>
<proteinExistence type="predicted"/>
<dbReference type="CDD" id="cd00303">
    <property type="entry name" value="retropepsin_like"/>
    <property type="match status" value="1"/>
</dbReference>
<dbReference type="Proteomes" id="UP000828390">
    <property type="component" value="Unassembled WGS sequence"/>
</dbReference>
<gene>
    <name evidence="2" type="ORF">DPMN_194645</name>
</gene>
<protein>
    <recommendedName>
        <fullName evidence="4">Peptidase A2 domain-containing protein</fullName>
    </recommendedName>
</protein>
<dbReference type="GO" id="GO:0006508">
    <property type="term" value="P:proteolysis"/>
    <property type="evidence" value="ECO:0007669"/>
    <property type="project" value="InterPro"/>
</dbReference>
<evidence type="ECO:0000313" key="3">
    <source>
        <dbReference type="Proteomes" id="UP000828390"/>
    </source>
</evidence>
<dbReference type="GO" id="GO:0004190">
    <property type="term" value="F:aspartic-type endopeptidase activity"/>
    <property type="evidence" value="ECO:0007669"/>
    <property type="project" value="InterPro"/>
</dbReference>
<dbReference type="InterPro" id="IPR001969">
    <property type="entry name" value="Aspartic_peptidase_AS"/>
</dbReference>
<dbReference type="InterPro" id="IPR021109">
    <property type="entry name" value="Peptidase_aspartic_dom_sf"/>
</dbReference>
<name>A0A9D4BC67_DREPO</name>
<dbReference type="Pfam" id="PF13975">
    <property type="entry name" value="gag-asp_proteas"/>
    <property type="match status" value="1"/>
</dbReference>
<dbReference type="Gene3D" id="2.40.70.10">
    <property type="entry name" value="Acid Proteases"/>
    <property type="match status" value="1"/>
</dbReference>
<dbReference type="SUPFAM" id="SSF50630">
    <property type="entry name" value="Acid proteases"/>
    <property type="match status" value="1"/>
</dbReference>
<dbReference type="PROSITE" id="PS00141">
    <property type="entry name" value="ASP_PROTEASE"/>
    <property type="match status" value="1"/>
</dbReference>
<reference evidence="2" key="2">
    <citation type="submission" date="2020-11" db="EMBL/GenBank/DDBJ databases">
        <authorList>
            <person name="McCartney M.A."/>
            <person name="Auch B."/>
            <person name="Kono T."/>
            <person name="Mallez S."/>
            <person name="Becker A."/>
            <person name="Gohl D.M."/>
            <person name="Silverstein K.A.T."/>
            <person name="Koren S."/>
            <person name="Bechman K.B."/>
            <person name="Herman A."/>
            <person name="Abrahante J.E."/>
            <person name="Garbe J."/>
        </authorList>
    </citation>
    <scope>NUCLEOTIDE SEQUENCE</scope>
    <source>
        <strain evidence="2">Duluth1</strain>
        <tissue evidence="2">Whole animal</tissue>
    </source>
</reference>
<evidence type="ECO:0008006" key="4">
    <source>
        <dbReference type="Google" id="ProtNLM"/>
    </source>
</evidence>
<reference evidence="2" key="1">
    <citation type="journal article" date="2019" name="bioRxiv">
        <title>The Genome of the Zebra Mussel, Dreissena polymorpha: A Resource for Invasive Species Research.</title>
        <authorList>
            <person name="McCartney M.A."/>
            <person name="Auch B."/>
            <person name="Kono T."/>
            <person name="Mallez S."/>
            <person name="Zhang Y."/>
            <person name="Obille A."/>
            <person name="Becker A."/>
            <person name="Abrahante J.E."/>
            <person name="Garbe J."/>
            <person name="Badalamenti J.P."/>
            <person name="Herman A."/>
            <person name="Mangelson H."/>
            <person name="Liachko I."/>
            <person name="Sullivan S."/>
            <person name="Sone E.D."/>
            <person name="Koren S."/>
            <person name="Silverstein K.A.T."/>
            <person name="Beckman K.B."/>
            <person name="Gohl D.M."/>
        </authorList>
    </citation>
    <scope>NUCLEOTIDE SEQUENCE</scope>
    <source>
        <strain evidence="2">Duluth1</strain>
        <tissue evidence="2">Whole animal</tissue>
    </source>
</reference>
<accession>A0A9D4BC67</accession>
<dbReference type="EMBL" id="JAIWYP010000097">
    <property type="protein sequence ID" value="KAH3689756.1"/>
    <property type="molecule type" value="Genomic_DNA"/>
</dbReference>